<feature type="compositionally biased region" description="Basic and acidic residues" evidence="1">
    <location>
        <begin position="407"/>
        <end position="428"/>
    </location>
</feature>
<dbReference type="Proteomes" id="UP000256690">
    <property type="component" value="Unassembled WGS sequence"/>
</dbReference>
<proteinExistence type="predicted"/>
<dbReference type="EMBL" id="PVWQ01000007">
    <property type="protein sequence ID" value="RDW76720.1"/>
    <property type="molecule type" value="Genomic_DNA"/>
</dbReference>
<feature type="region of interest" description="Disordered" evidence="1">
    <location>
        <begin position="329"/>
        <end position="391"/>
    </location>
</feature>
<sequence>MHMNLRKTIRLPQRFSPDHLYGPRSRKLRGDDTERPPLVEYNPNLPPAAFPTLDTPRTSRQDHNTQQEGSDEDRHNGPIRRNIRRSLDDLCRLTNPESERDTSPNAHVEDIPPDQLDNHMASNGDLNPVWVSNMASMAAADQDAAGGMDMEDTDLESMVTGKTQTPPTALLDPIWSDLSYRMKAEIFQNLLERFSYPAVCRMLGLTTAERDAIEDTLSDRRSQEESENKHLDAMREKQLNDLARIDNSFRNQSRSYQLAFRKVSRQTFRGLREYIEPEVDFFACGRAELKIAQTFLRKRGIEAKFAGTWGNDIAFIRTLETETPFGMFGLDGAPGPNIVPFESNEAQPSTSPTTPNSQPETPHAFKDAYSNWLGDSPTSDSPRPIRHNRDSVTARRWLEQYNETVDKEMHHGAESRRQLPENSVRQDRQSLLPGSSSARMSNPRDGHPGELALNSRLQHQQQRPQQNNQINSPQRPDPGLQVPAAPIPATNDQDTHSSRLFHTPRLDGDLEMHEYHDPDETEDEFMHWDEMTIFPN</sequence>
<evidence type="ECO:0000313" key="3">
    <source>
        <dbReference type="Proteomes" id="UP000256690"/>
    </source>
</evidence>
<name>A0A3D8RRX8_9EURO</name>
<feature type="region of interest" description="Disordered" evidence="1">
    <location>
        <begin position="407"/>
        <end position="501"/>
    </location>
</feature>
<dbReference type="STRING" id="1810919.A0A3D8RRX8"/>
<feature type="compositionally biased region" description="Basic and acidic residues" evidence="1">
    <location>
        <begin position="28"/>
        <end position="37"/>
    </location>
</feature>
<organism evidence="2 3">
    <name type="scientific">Aspergillus mulundensis</name>
    <dbReference type="NCBI Taxonomy" id="1810919"/>
    <lineage>
        <taxon>Eukaryota</taxon>
        <taxon>Fungi</taxon>
        <taxon>Dikarya</taxon>
        <taxon>Ascomycota</taxon>
        <taxon>Pezizomycotina</taxon>
        <taxon>Eurotiomycetes</taxon>
        <taxon>Eurotiomycetidae</taxon>
        <taxon>Eurotiales</taxon>
        <taxon>Aspergillaceae</taxon>
        <taxon>Aspergillus</taxon>
        <taxon>Aspergillus subgen. Nidulantes</taxon>
    </lineage>
</organism>
<keyword evidence="3" id="KW-1185">Reference proteome</keyword>
<evidence type="ECO:0000313" key="2">
    <source>
        <dbReference type="EMBL" id="RDW76720.1"/>
    </source>
</evidence>
<feature type="compositionally biased region" description="Low complexity" evidence="1">
    <location>
        <begin position="456"/>
        <end position="474"/>
    </location>
</feature>
<reference evidence="2 3" key="1">
    <citation type="journal article" date="2018" name="IMA Fungus">
        <title>IMA Genome-F 9: Draft genome sequence of Annulohypoxylon stygium, Aspergillus mulundensis, Berkeleyomyces basicola (syn. Thielaviopsis basicola), Ceratocystis smalleyi, two Cercospora beticola strains, Coleophoma cylindrospora, Fusarium fracticaudum, Phialophora cf. hyalina, and Morchella septimelata.</title>
        <authorList>
            <person name="Wingfield B.D."/>
            <person name="Bills G.F."/>
            <person name="Dong Y."/>
            <person name="Huang W."/>
            <person name="Nel W.J."/>
            <person name="Swalarsk-Parry B.S."/>
            <person name="Vaghefi N."/>
            <person name="Wilken P.M."/>
            <person name="An Z."/>
            <person name="de Beer Z.W."/>
            <person name="De Vos L."/>
            <person name="Chen L."/>
            <person name="Duong T.A."/>
            <person name="Gao Y."/>
            <person name="Hammerbacher A."/>
            <person name="Kikkert J.R."/>
            <person name="Li Y."/>
            <person name="Li H."/>
            <person name="Li K."/>
            <person name="Li Q."/>
            <person name="Liu X."/>
            <person name="Ma X."/>
            <person name="Naidoo K."/>
            <person name="Pethybridge S.J."/>
            <person name="Sun J."/>
            <person name="Steenkamp E.T."/>
            <person name="van der Nest M.A."/>
            <person name="van Wyk S."/>
            <person name="Wingfield M.J."/>
            <person name="Xiong C."/>
            <person name="Yue Q."/>
            <person name="Zhang X."/>
        </authorList>
    </citation>
    <scope>NUCLEOTIDE SEQUENCE [LARGE SCALE GENOMIC DNA]</scope>
    <source>
        <strain evidence="2 3">DSM 5745</strain>
    </source>
</reference>
<feature type="region of interest" description="Disordered" evidence="1">
    <location>
        <begin position="1"/>
        <end position="127"/>
    </location>
</feature>
<comment type="caution">
    <text evidence="2">The sequence shown here is derived from an EMBL/GenBank/DDBJ whole genome shotgun (WGS) entry which is preliminary data.</text>
</comment>
<dbReference type="GeneID" id="38117082"/>
<dbReference type="OrthoDB" id="5378502at2759"/>
<feature type="compositionally biased region" description="Basic and acidic residues" evidence="1">
    <location>
        <begin position="85"/>
        <end position="110"/>
    </location>
</feature>
<protein>
    <submittedName>
        <fullName evidence="2">Uncharacterized protein</fullName>
    </submittedName>
</protein>
<gene>
    <name evidence="2" type="ORF">DSM5745_06712</name>
</gene>
<dbReference type="RefSeq" id="XP_026603032.1">
    <property type="nucleotide sequence ID" value="XM_026748728.1"/>
</dbReference>
<accession>A0A3D8RRX8</accession>
<feature type="compositionally biased region" description="Low complexity" evidence="1">
    <location>
        <begin position="348"/>
        <end position="362"/>
    </location>
</feature>
<evidence type="ECO:0000256" key="1">
    <source>
        <dbReference type="SAM" id="MobiDB-lite"/>
    </source>
</evidence>
<dbReference type="AlphaFoldDB" id="A0A3D8RRX8"/>